<dbReference type="KEGG" id="acep:105618281"/>
<dbReference type="InParanoid" id="A0A158NCF7"/>
<gene>
    <name evidence="1" type="primary">105618281</name>
</gene>
<sequence>MPAKIRRLKPADPKIRSAERYERVYTGHTSLQTVYRVRVPASMKLNLIPASPRPPSEPEDPATHIANYQLYDPLALRSLWTSDDSSHFQAVLVTSALVYVLIAVIAGKGRWLDARQILCGCGNLDGTEISEAISTAIHLQHKKMKPLFYAPDIEICGVINHFTKEMNTENSRNALVESARLARGCIKPLHECEACTHDALIIPGGFGAARILSNFAEKGTDCTVLPDLEKLIEDFHCDKKPIGTMCIANALVAKVLKGVKITLGKESPKNDWPHADAIKKVKDMGAKIEMKDVKGVTFDKNFGVLSTPAWLYEPATFSDIYDGIGKLIIMLKRCINK</sequence>
<dbReference type="InterPro" id="IPR029062">
    <property type="entry name" value="Class_I_gatase-like"/>
</dbReference>
<dbReference type="EMBL" id="ADTU01000637">
    <property type="status" value="NOT_ANNOTATED_CDS"/>
    <property type="molecule type" value="Genomic_DNA"/>
</dbReference>
<dbReference type="EnsemblMetazoa" id="XM_012199825.1">
    <property type="protein sequence ID" value="XP_012055215.1"/>
    <property type="gene ID" value="LOC105618281"/>
</dbReference>
<evidence type="ECO:0008006" key="3">
    <source>
        <dbReference type="Google" id="ProtNLM"/>
    </source>
</evidence>
<reference evidence="2" key="1">
    <citation type="journal article" date="2011" name="PLoS Genet.">
        <title>The genome sequence of the leaf-cutter ant Atta cephalotes reveals insights into its obligate symbiotic lifestyle.</title>
        <authorList>
            <person name="Suen G."/>
            <person name="Teiling C."/>
            <person name="Li L."/>
            <person name="Holt C."/>
            <person name="Abouheif E."/>
            <person name="Bornberg-Bauer E."/>
            <person name="Bouffard P."/>
            <person name="Caldera E.J."/>
            <person name="Cash E."/>
            <person name="Cavanaugh A."/>
            <person name="Denas O."/>
            <person name="Elhaik E."/>
            <person name="Fave M.J."/>
            <person name="Gadau J."/>
            <person name="Gibson J.D."/>
            <person name="Graur D."/>
            <person name="Grubbs K.J."/>
            <person name="Hagen D.E."/>
            <person name="Harkins T.T."/>
            <person name="Helmkampf M."/>
            <person name="Hu H."/>
            <person name="Johnson B.R."/>
            <person name="Kim J."/>
            <person name="Marsh S.E."/>
            <person name="Moeller J.A."/>
            <person name="Munoz-Torres M.C."/>
            <person name="Murphy M.C."/>
            <person name="Naughton M.C."/>
            <person name="Nigam S."/>
            <person name="Overson R."/>
            <person name="Rajakumar R."/>
            <person name="Reese J.T."/>
            <person name="Scott J.J."/>
            <person name="Smith C.R."/>
            <person name="Tao S."/>
            <person name="Tsutsui N.D."/>
            <person name="Viljakainen L."/>
            <person name="Wissler L."/>
            <person name="Yandell M.D."/>
            <person name="Zimmer F."/>
            <person name="Taylor J."/>
            <person name="Slater S.C."/>
            <person name="Clifton S.W."/>
            <person name="Warren W.C."/>
            <person name="Elsik C.G."/>
            <person name="Smith C.D."/>
            <person name="Weinstock G.M."/>
            <person name="Gerardo N.M."/>
            <person name="Currie C.R."/>
        </authorList>
    </citation>
    <scope>NUCLEOTIDE SEQUENCE [LARGE SCALE GENOMIC DNA]</scope>
</reference>
<name>A0A158NCF7_ATTCE</name>
<dbReference type="PANTHER" id="PTHR10224:SF12">
    <property type="entry name" value="GLYOXALASE ELBB"/>
    <property type="match status" value="1"/>
</dbReference>
<dbReference type="NCBIfam" id="NF008747">
    <property type="entry name" value="PRK11780.1"/>
    <property type="match status" value="1"/>
</dbReference>
<dbReference type="eggNOG" id="ENOG502QQFM">
    <property type="taxonomic scope" value="Eukaryota"/>
</dbReference>
<dbReference type="AlphaFoldDB" id="A0A158NCF7"/>
<protein>
    <recommendedName>
        <fullName evidence="3">DJ-1/PfpI domain-containing protein</fullName>
    </recommendedName>
</protein>
<evidence type="ECO:0000313" key="2">
    <source>
        <dbReference type="Proteomes" id="UP000005205"/>
    </source>
</evidence>
<dbReference type="EMBL" id="ADTU01000640">
    <property type="status" value="NOT_ANNOTATED_CDS"/>
    <property type="molecule type" value="Genomic_DNA"/>
</dbReference>
<dbReference type="SUPFAM" id="SSF52317">
    <property type="entry name" value="Class I glutamine amidotransferase-like"/>
    <property type="match status" value="1"/>
</dbReference>
<dbReference type="EMBL" id="ADTU01000638">
    <property type="status" value="NOT_ANNOTATED_CDS"/>
    <property type="molecule type" value="Genomic_DNA"/>
</dbReference>
<reference evidence="1" key="2">
    <citation type="submission" date="2016-04" db="UniProtKB">
        <authorList>
            <consortium name="EnsemblMetazoa"/>
        </authorList>
    </citation>
    <scope>IDENTIFICATION</scope>
</reference>
<organism evidence="1 2">
    <name type="scientific">Atta cephalotes</name>
    <name type="common">Leafcutter ant</name>
    <dbReference type="NCBI Taxonomy" id="12957"/>
    <lineage>
        <taxon>Eukaryota</taxon>
        <taxon>Metazoa</taxon>
        <taxon>Ecdysozoa</taxon>
        <taxon>Arthropoda</taxon>
        <taxon>Hexapoda</taxon>
        <taxon>Insecta</taxon>
        <taxon>Pterygota</taxon>
        <taxon>Neoptera</taxon>
        <taxon>Endopterygota</taxon>
        <taxon>Hymenoptera</taxon>
        <taxon>Apocrita</taxon>
        <taxon>Aculeata</taxon>
        <taxon>Formicoidea</taxon>
        <taxon>Formicidae</taxon>
        <taxon>Myrmicinae</taxon>
        <taxon>Atta</taxon>
    </lineage>
</organism>
<dbReference type="OrthoDB" id="543156at2759"/>
<evidence type="ECO:0000313" key="1">
    <source>
        <dbReference type="EnsemblMetazoa" id="XP_012055215.1"/>
    </source>
</evidence>
<dbReference type="PANTHER" id="PTHR10224">
    <property type="entry name" value="ES1 PROTEIN HOMOLOG, MITOCHONDRIAL"/>
    <property type="match status" value="1"/>
</dbReference>
<dbReference type="Proteomes" id="UP000005205">
    <property type="component" value="Unassembled WGS sequence"/>
</dbReference>
<proteinExistence type="predicted"/>
<dbReference type="Gene3D" id="3.40.50.880">
    <property type="match status" value="1"/>
</dbReference>
<keyword evidence="2" id="KW-1185">Reference proteome</keyword>
<dbReference type="EMBL" id="ADTU01000639">
    <property type="status" value="NOT_ANNOTATED_CDS"/>
    <property type="molecule type" value="Genomic_DNA"/>
</dbReference>
<dbReference type="STRING" id="12957.A0A158NCF7"/>
<accession>A0A158NCF7</accession>